<dbReference type="SUPFAM" id="SSF51905">
    <property type="entry name" value="FAD/NAD(P)-binding domain"/>
    <property type="match status" value="1"/>
</dbReference>
<comment type="similarity">
    <text evidence="1">Belongs to the lycopene cyclase family.</text>
</comment>
<evidence type="ECO:0000313" key="7">
    <source>
        <dbReference type="Proteomes" id="UP001245370"/>
    </source>
</evidence>
<sequence length="385" mass="42880">MDIVFVGAGLANCLIAARIAERRSRVRVLLLEAGESVGGNHSWSYHSSDFGRMQHAFLSPFRAHVWMGHDVHFPAYSRILKGHYGTITSERMSQVMHERLHPSIRLNAKVAHVAADHVVLAGGERIDAGAVIDGRGPVSSRHLDLGFQKFLGQEVQLTRPHGLHRPFIMDARVEQIDGYRFVYVLPLDPQTLLIEDTYYSSGAELPIETLRGRIAAYAATQGWEIDHVVREEEGVLPIALGGDIGAFLAEAPQGVARVGLRAALFHPTTGYSLPDALELADLVSELQDLSGPAIAAFVRQHAARRWESRGFFRLLNRMLFRAAAPDRRYAILERFYRLPEDLIQRFYGDRLTFKDKARILTGRPPVSVLKALSCLPETKSAIGPR</sequence>
<dbReference type="InterPro" id="IPR008461">
    <property type="entry name" value="CrtY"/>
</dbReference>
<evidence type="ECO:0000313" key="6">
    <source>
        <dbReference type="Proteomes" id="UP001144397"/>
    </source>
</evidence>
<dbReference type="Pfam" id="PF05834">
    <property type="entry name" value="Lycopene_cycl"/>
    <property type="match status" value="1"/>
</dbReference>
<dbReference type="Proteomes" id="UP001144397">
    <property type="component" value="Unassembled WGS sequence"/>
</dbReference>
<dbReference type="EMBL" id="JAVDPY010000001">
    <property type="protein sequence ID" value="MDR6332538.1"/>
    <property type="molecule type" value="Genomic_DNA"/>
</dbReference>
<accession>A0A9W6CL92</accession>
<reference evidence="4" key="1">
    <citation type="submission" date="2022-12" db="EMBL/GenBank/DDBJ databases">
        <title>Reference genome sequencing for broad-spectrum identification of bacterial and archaeal isolates by mass spectrometry.</title>
        <authorList>
            <person name="Sekiguchi Y."/>
            <person name="Tourlousse D.M."/>
        </authorList>
    </citation>
    <scope>NUCLEOTIDE SEQUENCE</scope>
    <source>
        <strain evidence="4">301</strain>
    </source>
</reference>
<keyword evidence="5" id="KW-0413">Isomerase</keyword>
<keyword evidence="7" id="KW-1185">Reference proteome</keyword>
<dbReference type="GeneID" id="95762179"/>
<dbReference type="GO" id="GO:0016117">
    <property type="term" value="P:carotenoid biosynthetic process"/>
    <property type="evidence" value="ECO:0007669"/>
    <property type="project" value="UniProtKB-KW"/>
</dbReference>
<dbReference type="NCBIfam" id="TIGR01790">
    <property type="entry name" value="carotene-cycl"/>
    <property type="match status" value="1"/>
</dbReference>
<keyword evidence="3" id="KW-0520">NAD</keyword>
<keyword evidence="2" id="KW-0125">Carotenoid biosynthesis</keyword>
<evidence type="ECO:0000313" key="4">
    <source>
        <dbReference type="EMBL" id="GLI21710.1"/>
    </source>
</evidence>
<dbReference type="PANTHER" id="PTHR39757:SF5">
    <property type="entry name" value="OS02G0190600 PROTEIN"/>
    <property type="match status" value="1"/>
</dbReference>
<dbReference type="PANTHER" id="PTHR39757">
    <property type="match status" value="1"/>
</dbReference>
<gene>
    <name evidence="4" type="primary">crtY</name>
    <name evidence="5" type="ORF">GGQ86_000985</name>
    <name evidence="4" type="ORF">XFLAVUS301_13840</name>
</gene>
<dbReference type="Proteomes" id="UP001245370">
    <property type="component" value="Unassembled WGS sequence"/>
</dbReference>
<proteinExistence type="inferred from homology"/>
<evidence type="ECO:0000256" key="1">
    <source>
        <dbReference type="ARBA" id="ARBA00006599"/>
    </source>
</evidence>
<dbReference type="Gene3D" id="3.50.50.60">
    <property type="entry name" value="FAD/NAD(P)-binding domain"/>
    <property type="match status" value="1"/>
</dbReference>
<comment type="caution">
    <text evidence="4">The sequence shown here is derived from an EMBL/GenBank/DDBJ whole genome shotgun (WGS) entry which is preliminary data.</text>
</comment>
<dbReference type="AlphaFoldDB" id="A0A9W6CL92"/>
<dbReference type="EC" id="5.5.1.19" evidence="5"/>
<protein>
    <submittedName>
        <fullName evidence="5">Lycopene beta-cyclase</fullName>
        <ecNumber evidence="5">5.5.1.19</ecNumber>
    </submittedName>
    <submittedName>
        <fullName evidence="4">Lycopene cyclase</fullName>
    </submittedName>
</protein>
<dbReference type="RefSeq" id="WP_281806542.1">
    <property type="nucleotide sequence ID" value="NZ_BSDO01000002.1"/>
</dbReference>
<organism evidence="4 6">
    <name type="scientific">Xanthobacter flavus</name>
    <dbReference type="NCBI Taxonomy" id="281"/>
    <lineage>
        <taxon>Bacteria</taxon>
        <taxon>Pseudomonadati</taxon>
        <taxon>Pseudomonadota</taxon>
        <taxon>Alphaproteobacteria</taxon>
        <taxon>Hyphomicrobiales</taxon>
        <taxon>Xanthobacteraceae</taxon>
        <taxon>Xanthobacter</taxon>
    </lineage>
</organism>
<evidence type="ECO:0000256" key="2">
    <source>
        <dbReference type="ARBA" id="ARBA00022746"/>
    </source>
</evidence>
<dbReference type="InterPro" id="IPR010108">
    <property type="entry name" value="Lycopene_cyclase_b/e"/>
</dbReference>
<dbReference type="GO" id="GO:0016705">
    <property type="term" value="F:oxidoreductase activity, acting on paired donors, with incorporation or reduction of molecular oxygen"/>
    <property type="evidence" value="ECO:0007669"/>
    <property type="project" value="InterPro"/>
</dbReference>
<name>A0A9W6CL92_XANFL</name>
<evidence type="ECO:0000313" key="5">
    <source>
        <dbReference type="EMBL" id="MDR6332538.1"/>
    </source>
</evidence>
<dbReference type="NCBIfam" id="TIGR01789">
    <property type="entry name" value="lycopene_cycl"/>
    <property type="match status" value="1"/>
</dbReference>
<reference evidence="5 7" key="2">
    <citation type="submission" date="2023-07" db="EMBL/GenBank/DDBJ databases">
        <title>Genomic Encyclopedia of Type Strains, Phase IV (KMG-IV): sequencing the most valuable type-strain genomes for metagenomic binning, comparative biology and taxonomic classification.</title>
        <authorList>
            <person name="Goeker M."/>
        </authorList>
    </citation>
    <scope>NUCLEOTIDE SEQUENCE [LARGE SCALE GENOMIC DNA]</scope>
    <source>
        <strain evidence="5 7">DSM 338</strain>
    </source>
</reference>
<dbReference type="EMBL" id="BSDO01000002">
    <property type="protein sequence ID" value="GLI21710.1"/>
    <property type="molecule type" value="Genomic_DNA"/>
</dbReference>
<evidence type="ECO:0000256" key="3">
    <source>
        <dbReference type="ARBA" id="ARBA00023027"/>
    </source>
</evidence>
<dbReference type="InterPro" id="IPR036188">
    <property type="entry name" value="FAD/NAD-bd_sf"/>
</dbReference>
<dbReference type="GO" id="GO:0045436">
    <property type="term" value="F:lycopene beta cyclase activity"/>
    <property type="evidence" value="ECO:0007669"/>
    <property type="project" value="InterPro"/>
</dbReference>